<name>A0A7W6F2T5_9SPHN</name>
<accession>A0A7W6F2T5</accession>
<evidence type="ECO:0000313" key="4">
    <source>
        <dbReference type="Proteomes" id="UP000538670"/>
    </source>
</evidence>
<dbReference type="AlphaFoldDB" id="A0A7W6F2T5"/>
<comment type="caution">
    <text evidence="3">The sequence shown here is derived from an EMBL/GenBank/DDBJ whole genome shotgun (WGS) entry which is preliminary data.</text>
</comment>
<feature type="domain" description="Response regulatory" evidence="2">
    <location>
        <begin position="7"/>
        <end position="118"/>
    </location>
</feature>
<proteinExistence type="predicted"/>
<dbReference type="PROSITE" id="PS50110">
    <property type="entry name" value="RESPONSE_REGULATORY"/>
    <property type="match status" value="1"/>
</dbReference>
<organism evidence="3 4">
    <name type="scientific">Sphingomonas pseudosanguinis</name>
    <dbReference type="NCBI Taxonomy" id="413712"/>
    <lineage>
        <taxon>Bacteria</taxon>
        <taxon>Pseudomonadati</taxon>
        <taxon>Pseudomonadota</taxon>
        <taxon>Alphaproteobacteria</taxon>
        <taxon>Sphingomonadales</taxon>
        <taxon>Sphingomonadaceae</taxon>
        <taxon>Sphingomonas</taxon>
    </lineage>
</organism>
<dbReference type="GO" id="GO:0003677">
    <property type="term" value="F:DNA binding"/>
    <property type="evidence" value="ECO:0007669"/>
    <property type="project" value="UniProtKB-KW"/>
</dbReference>
<dbReference type="Gene3D" id="3.40.50.2300">
    <property type="match status" value="1"/>
</dbReference>
<dbReference type="SMART" id="SM00448">
    <property type="entry name" value="REC"/>
    <property type="match status" value="1"/>
</dbReference>
<reference evidence="3 4" key="1">
    <citation type="submission" date="2020-08" db="EMBL/GenBank/DDBJ databases">
        <title>Genomic Encyclopedia of Type Strains, Phase IV (KMG-IV): sequencing the most valuable type-strain genomes for metagenomic binning, comparative biology and taxonomic classification.</title>
        <authorList>
            <person name="Goeker M."/>
        </authorList>
    </citation>
    <scope>NUCLEOTIDE SEQUENCE [LARGE SCALE GENOMIC DNA]</scope>
    <source>
        <strain evidence="3 4">DSM 19512</strain>
    </source>
</reference>
<dbReference type="GO" id="GO:0000160">
    <property type="term" value="P:phosphorelay signal transduction system"/>
    <property type="evidence" value="ECO:0007669"/>
    <property type="project" value="InterPro"/>
</dbReference>
<feature type="modified residue" description="4-aspartylphosphate" evidence="1">
    <location>
        <position position="58"/>
    </location>
</feature>
<protein>
    <submittedName>
        <fullName evidence="3">DNA-binding response OmpR family regulator</fullName>
    </submittedName>
</protein>
<evidence type="ECO:0000313" key="3">
    <source>
        <dbReference type="EMBL" id="MBB3879087.1"/>
    </source>
</evidence>
<dbReference type="SUPFAM" id="SSF52172">
    <property type="entry name" value="CheY-like"/>
    <property type="match status" value="1"/>
</dbReference>
<dbReference type="InterPro" id="IPR001789">
    <property type="entry name" value="Sig_transdc_resp-reg_receiver"/>
</dbReference>
<keyword evidence="3" id="KW-0238">DNA-binding</keyword>
<keyword evidence="1" id="KW-0597">Phosphoprotein</keyword>
<dbReference type="InterPro" id="IPR011006">
    <property type="entry name" value="CheY-like_superfamily"/>
</dbReference>
<gene>
    <name evidence="3" type="ORF">GGR48_001510</name>
</gene>
<dbReference type="Proteomes" id="UP000538670">
    <property type="component" value="Unassembled WGS sequence"/>
</dbReference>
<evidence type="ECO:0000256" key="1">
    <source>
        <dbReference type="PROSITE-ProRule" id="PRU00169"/>
    </source>
</evidence>
<dbReference type="EMBL" id="JACIDH010000004">
    <property type="protein sequence ID" value="MBB3879087.1"/>
    <property type="molecule type" value="Genomic_DNA"/>
</dbReference>
<keyword evidence="4" id="KW-1185">Reference proteome</keyword>
<sequence length="126" mass="13843">MPLHHRRILIVEDEYMLAFDLQTELEDAGAVVIGPEPSVARALSRIDREARIDAALLDINLRGEMAFPVADALAARHIPFLFASGYDDTVIGTRYPGVDRCNKPFSKPLLLGSLGRLLDAAPARHP</sequence>
<dbReference type="RefSeq" id="WP_183951283.1">
    <property type="nucleotide sequence ID" value="NZ_CP189888.1"/>
</dbReference>
<evidence type="ECO:0000259" key="2">
    <source>
        <dbReference type="PROSITE" id="PS50110"/>
    </source>
</evidence>